<dbReference type="Proteomes" id="UP000018144">
    <property type="component" value="Unassembled WGS sequence"/>
</dbReference>
<dbReference type="OrthoDB" id="10284703at2759"/>
<dbReference type="EMBL" id="HF936373">
    <property type="protein sequence ID" value="CCX16194.1"/>
    <property type="molecule type" value="Genomic_DNA"/>
</dbReference>
<accession>U4LNP4</accession>
<proteinExistence type="predicted"/>
<reference evidence="1 2" key="1">
    <citation type="journal article" date="2013" name="PLoS Genet.">
        <title>The genome and development-dependent transcriptomes of Pyronema confluens: a window into fungal evolution.</title>
        <authorList>
            <person name="Traeger S."/>
            <person name="Altegoer F."/>
            <person name="Freitag M."/>
            <person name="Gabaldon T."/>
            <person name="Kempken F."/>
            <person name="Kumar A."/>
            <person name="Marcet-Houben M."/>
            <person name="Poggeler S."/>
            <person name="Stajich J.E."/>
            <person name="Nowrousian M."/>
        </authorList>
    </citation>
    <scope>NUCLEOTIDE SEQUENCE [LARGE SCALE GENOMIC DNA]</scope>
    <source>
        <strain evidence="2">CBS 100304</strain>
        <tissue evidence="1">Vegetative mycelium</tissue>
    </source>
</reference>
<evidence type="ECO:0000313" key="1">
    <source>
        <dbReference type="EMBL" id="CCX16194.1"/>
    </source>
</evidence>
<sequence>MSLNNISDVFNNLRSRDFTPDSFMAALTRSPSTPPALNQIIGFATDCSITLQRFFILLADRTMQILRHIYRYPRQTATSVFGVLQMESSFASSGPVAASIARSWQSSRGIVFDTLEKVSEKGAQAVATTATAVGLGASRVWGEAQEILNSPAKQWWGRYEVRNWWEGVKAAGWS</sequence>
<organism evidence="1 2">
    <name type="scientific">Pyronema omphalodes (strain CBS 100304)</name>
    <name type="common">Pyronema confluens</name>
    <dbReference type="NCBI Taxonomy" id="1076935"/>
    <lineage>
        <taxon>Eukaryota</taxon>
        <taxon>Fungi</taxon>
        <taxon>Dikarya</taxon>
        <taxon>Ascomycota</taxon>
        <taxon>Pezizomycotina</taxon>
        <taxon>Pezizomycetes</taxon>
        <taxon>Pezizales</taxon>
        <taxon>Pyronemataceae</taxon>
        <taxon>Pyronema</taxon>
    </lineage>
</organism>
<name>U4LNP4_PYROM</name>
<dbReference type="AlphaFoldDB" id="U4LNP4"/>
<evidence type="ECO:0000313" key="2">
    <source>
        <dbReference type="Proteomes" id="UP000018144"/>
    </source>
</evidence>
<gene>
    <name evidence="1" type="ORF">PCON_02790</name>
</gene>
<keyword evidence="2" id="KW-1185">Reference proteome</keyword>
<protein>
    <submittedName>
        <fullName evidence="1">Uncharacterized protein</fullName>
    </submittedName>
</protein>